<dbReference type="Proteomes" id="UP001340816">
    <property type="component" value="Chromosome"/>
</dbReference>
<dbReference type="EMBL" id="CP109135">
    <property type="protein sequence ID" value="WSD21165.1"/>
    <property type="molecule type" value="Genomic_DNA"/>
</dbReference>
<reference evidence="1 2" key="1">
    <citation type="submission" date="2022-10" db="EMBL/GenBank/DDBJ databases">
        <title>The complete genomes of actinobacterial strains from the NBC collection.</title>
        <authorList>
            <person name="Joergensen T.S."/>
            <person name="Alvarez Arevalo M."/>
            <person name="Sterndorff E.B."/>
            <person name="Faurdal D."/>
            <person name="Vuksanovic O."/>
            <person name="Mourched A.-S."/>
            <person name="Charusanti P."/>
            <person name="Shaw S."/>
            <person name="Blin K."/>
            <person name="Weber T."/>
        </authorList>
    </citation>
    <scope>NUCLEOTIDE SEQUENCE [LARGE SCALE GENOMIC DNA]</scope>
    <source>
        <strain evidence="1 2">NBC 01752</strain>
    </source>
</reference>
<proteinExistence type="predicted"/>
<evidence type="ECO:0000313" key="1">
    <source>
        <dbReference type="EMBL" id="WSD21165.1"/>
    </source>
</evidence>
<dbReference type="Pfam" id="PF19746">
    <property type="entry name" value="DUF6233"/>
    <property type="match status" value="1"/>
</dbReference>
<keyword evidence="2" id="KW-1185">Reference proteome</keyword>
<protein>
    <submittedName>
        <fullName evidence="1">DUF6233 domain-containing protein</fullName>
    </submittedName>
</protein>
<organism evidence="1 2">
    <name type="scientific">Streptomyces phaeochromogenes</name>
    <dbReference type="NCBI Taxonomy" id="1923"/>
    <lineage>
        <taxon>Bacteria</taxon>
        <taxon>Bacillati</taxon>
        <taxon>Actinomycetota</taxon>
        <taxon>Actinomycetes</taxon>
        <taxon>Kitasatosporales</taxon>
        <taxon>Streptomycetaceae</taxon>
        <taxon>Streptomyces</taxon>
        <taxon>Streptomyces phaeochromogenes group</taxon>
    </lineage>
</organism>
<gene>
    <name evidence="1" type="ORF">OHB35_52420</name>
</gene>
<accession>A0ABZ1HRF4</accession>
<dbReference type="InterPro" id="IPR046200">
    <property type="entry name" value="DUF6233"/>
</dbReference>
<dbReference type="RefSeq" id="WP_326762705.1">
    <property type="nucleotide sequence ID" value="NZ_CP109135.1"/>
</dbReference>
<evidence type="ECO:0000313" key="2">
    <source>
        <dbReference type="Proteomes" id="UP001340816"/>
    </source>
</evidence>
<sequence>MGGCYAAAKRRRPVSRDEARWLLATGVRTLSHCQPDAALDILDLPTRPALPATAH</sequence>
<name>A0ABZ1HRF4_STRPH</name>